<feature type="transmembrane region" description="Helical" evidence="6">
    <location>
        <begin position="124"/>
        <end position="149"/>
    </location>
</feature>
<dbReference type="InterPro" id="IPR050375">
    <property type="entry name" value="MFS_TsgA-like"/>
</dbReference>
<keyword evidence="2" id="KW-1003">Cell membrane</keyword>
<accession>A0A412XJK6</accession>
<feature type="transmembrane region" description="Helical" evidence="6">
    <location>
        <begin position="87"/>
        <end position="104"/>
    </location>
</feature>
<dbReference type="InterPro" id="IPR011701">
    <property type="entry name" value="MFS"/>
</dbReference>
<gene>
    <name evidence="7" type="ORF">DWW14_04695</name>
</gene>
<keyword evidence="4 6" id="KW-1133">Transmembrane helix</keyword>
<keyword evidence="3 6" id="KW-0812">Transmembrane</keyword>
<feature type="transmembrane region" description="Helical" evidence="6">
    <location>
        <begin position="239"/>
        <end position="261"/>
    </location>
</feature>
<evidence type="ECO:0000256" key="2">
    <source>
        <dbReference type="ARBA" id="ARBA00022475"/>
    </source>
</evidence>
<evidence type="ECO:0000256" key="6">
    <source>
        <dbReference type="SAM" id="Phobius"/>
    </source>
</evidence>
<comment type="caution">
    <text evidence="7">The sequence shown here is derived from an EMBL/GenBank/DDBJ whole genome shotgun (WGS) entry which is preliminary data.</text>
</comment>
<proteinExistence type="predicted"/>
<dbReference type="GO" id="GO:0022857">
    <property type="term" value="F:transmembrane transporter activity"/>
    <property type="evidence" value="ECO:0007669"/>
    <property type="project" value="InterPro"/>
</dbReference>
<feature type="transmembrane region" description="Helical" evidence="6">
    <location>
        <begin position="51"/>
        <end position="75"/>
    </location>
</feature>
<feature type="transmembrane region" description="Helical" evidence="6">
    <location>
        <begin position="352"/>
        <end position="371"/>
    </location>
</feature>
<evidence type="ECO:0000256" key="4">
    <source>
        <dbReference type="ARBA" id="ARBA00022989"/>
    </source>
</evidence>
<dbReference type="AlphaFoldDB" id="A0A412XJK6"/>
<dbReference type="Proteomes" id="UP000285343">
    <property type="component" value="Unassembled WGS sequence"/>
</dbReference>
<dbReference type="Pfam" id="PF07690">
    <property type="entry name" value="MFS_1"/>
    <property type="match status" value="1"/>
</dbReference>
<sequence length="439" mass="47915">MTQQKQINYLSPFITLVILFFFVGFLTTANGQFQGPLKAVFLSNAGDLKNTFATLISFAWFMAYPLTGGIGSAWVTKYGYKRTLIQALFILIIGLGIFWLSSVYTVKFPDSHFLIASAVIPWGYVIFLLGSYVVGAAATILQVVINPYLTACDVKNTQPVQRLNIGGSANSVGTTLAPFFVTGIVFGGLSMEEVEISQIQISFLVLMAVFAFVTLILTRMKLPDIEGTKAEAGEKLEKSVWSFSHLTLGVIAIFFYVGVEVCVGANINLYAIELEKLGHKFFFLGMDALTIGGIDFAIPALMATLYWGGMLVGRLISSSLNRISPRTQLAFAAVFAGLSTLMAIAFDNPWFLVIVGFFHSVMWGSIFTLSVNKLGKYTSVASGVFMIGVIGGSLLPLFQGMFADAMGGVWRWTWIIVIIGEIYILYYALLGSHVKQSAE</sequence>
<dbReference type="RefSeq" id="WP_117865919.1">
    <property type="nucleotide sequence ID" value="NZ_JADMZQ010000005.1"/>
</dbReference>
<dbReference type="PANTHER" id="PTHR43702">
    <property type="entry name" value="L-FUCOSE-PROTON SYMPORTER"/>
    <property type="match status" value="1"/>
</dbReference>
<name>A0A412XJK6_BACUN</name>
<feature type="transmembrane region" description="Helical" evidence="6">
    <location>
        <begin position="383"/>
        <end position="403"/>
    </location>
</feature>
<dbReference type="PANTHER" id="PTHR43702:SF3">
    <property type="entry name" value="PROTEIN TSGA"/>
    <property type="match status" value="1"/>
</dbReference>
<feature type="transmembrane region" description="Helical" evidence="6">
    <location>
        <begin position="169"/>
        <end position="189"/>
    </location>
</feature>
<dbReference type="Gene3D" id="1.20.1250.20">
    <property type="entry name" value="MFS general substrate transporter like domains"/>
    <property type="match status" value="2"/>
</dbReference>
<organism evidence="7 8">
    <name type="scientific">Bacteroides uniformis</name>
    <dbReference type="NCBI Taxonomy" id="820"/>
    <lineage>
        <taxon>Bacteria</taxon>
        <taxon>Pseudomonadati</taxon>
        <taxon>Bacteroidota</taxon>
        <taxon>Bacteroidia</taxon>
        <taxon>Bacteroidales</taxon>
        <taxon>Bacteroidaceae</taxon>
        <taxon>Bacteroides</taxon>
    </lineage>
</organism>
<evidence type="ECO:0000256" key="3">
    <source>
        <dbReference type="ARBA" id="ARBA00022692"/>
    </source>
</evidence>
<keyword evidence="5 6" id="KW-0472">Membrane</keyword>
<evidence type="ECO:0000256" key="1">
    <source>
        <dbReference type="ARBA" id="ARBA00004429"/>
    </source>
</evidence>
<comment type="subcellular location">
    <subcellularLocation>
        <location evidence="1">Cell inner membrane</location>
        <topology evidence="1">Multi-pass membrane protein</topology>
    </subcellularLocation>
</comment>
<dbReference type="SUPFAM" id="SSF103473">
    <property type="entry name" value="MFS general substrate transporter"/>
    <property type="match status" value="1"/>
</dbReference>
<protein>
    <submittedName>
        <fullName evidence="7">MFS transporter</fullName>
    </submittedName>
</protein>
<evidence type="ECO:0000313" key="7">
    <source>
        <dbReference type="EMBL" id="RGV44498.1"/>
    </source>
</evidence>
<dbReference type="EMBL" id="QRZC01000004">
    <property type="protein sequence ID" value="RGV44498.1"/>
    <property type="molecule type" value="Genomic_DNA"/>
</dbReference>
<evidence type="ECO:0000256" key="5">
    <source>
        <dbReference type="ARBA" id="ARBA00023136"/>
    </source>
</evidence>
<feature type="transmembrane region" description="Helical" evidence="6">
    <location>
        <begin position="281"/>
        <end position="308"/>
    </location>
</feature>
<evidence type="ECO:0000313" key="8">
    <source>
        <dbReference type="Proteomes" id="UP000285343"/>
    </source>
</evidence>
<feature type="transmembrane region" description="Helical" evidence="6">
    <location>
        <begin position="201"/>
        <end position="218"/>
    </location>
</feature>
<feature type="transmembrane region" description="Helical" evidence="6">
    <location>
        <begin position="409"/>
        <end position="429"/>
    </location>
</feature>
<dbReference type="GO" id="GO:0005886">
    <property type="term" value="C:plasma membrane"/>
    <property type="evidence" value="ECO:0007669"/>
    <property type="project" value="UniProtKB-SubCell"/>
</dbReference>
<feature type="transmembrane region" description="Helical" evidence="6">
    <location>
        <begin position="329"/>
        <end position="346"/>
    </location>
</feature>
<dbReference type="InterPro" id="IPR036259">
    <property type="entry name" value="MFS_trans_sf"/>
</dbReference>
<feature type="transmembrane region" description="Helical" evidence="6">
    <location>
        <begin position="7"/>
        <end position="31"/>
    </location>
</feature>
<reference evidence="7 8" key="1">
    <citation type="submission" date="2018-08" db="EMBL/GenBank/DDBJ databases">
        <title>A genome reference for cultivated species of the human gut microbiota.</title>
        <authorList>
            <person name="Zou Y."/>
            <person name="Xue W."/>
            <person name="Luo G."/>
        </authorList>
    </citation>
    <scope>NUCLEOTIDE SEQUENCE [LARGE SCALE GENOMIC DNA]</scope>
    <source>
        <strain evidence="7 8">AF14-42</strain>
    </source>
</reference>